<dbReference type="EMBL" id="CABVLU010000004">
    <property type="protein sequence ID" value="VVT57096.1"/>
    <property type="molecule type" value="Genomic_DNA"/>
</dbReference>
<dbReference type="SUPFAM" id="SSF50978">
    <property type="entry name" value="WD40 repeat-like"/>
    <property type="match status" value="1"/>
</dbReference>
<keyword evidence="2 4" id="KW-0853">WD repeat</keyword>
<evidence type="ECO:0000256" key="3">
    <source>
        <dbReference type="ARBA" id="ARBA00022737"/>
    </source>
</evidence>
<evidence type="ECO:0000256" key="5">
    <source>
        <dbReference type="SAM" id="MobiDB-lite"/>
    </source>
</evidence>
<reference evidence="6 7" key="1">
    <citation type="submission" date="2019-09" db="EMBL/GenBank/DDBJ databases">
        <authorList>
            <person name="Brejova B."/>
        </authorList>
    </citation>
    <scope>NUCLEOTIDE SEQUENCE [LARGE SCALE GENOMIC DNA]</scope>
</reference>
<dbReference type="PANTHER" id="PTHR10971">
    <property type="entry name" value="MRNA EXPORT FACTOR AND BUB3"/>
    <property type="match status" value="1"/>
</dbReference>
<keyword evidence="7" id="KW-1185">Reference proteome</keyword>
<dbReference type="GeneID" id="43584346"/>
<evidence type="ECO:0000256" key="4">
    <source>
        <dbReference type="PROSITE-ProRule" id="PRU00221"/>
    </source>
</evidence>
<feature type="repeat" description="WD" evidence="4">
    <location>
        <begin position="281"/>
        <end position="315"/>
    </location>
</feature>
<accession>A0A5E8C7C3</accession>
<evidence type="ECO:0000313" key="7">
    <source>
        <dbReference type="Proteomes" id="UP000398389"/>
    </source>
</evidence>
<dbReference type="Gene3D" id="2.130.10.10">
    <property type="entry name" value="YVTN repeat-like/Quinoprotein amine dehydrogenase"/>
    <property type="match status" value="1"/>
</dbReference>
<dbReference type="Pfam" id="PF00400">
    <property type="entry name" value="WD40"/>
    <property type="match status" value="4"/>
</dbReference>
<evidence type="ECO:0000256" key="2">
    <source>
        <dbReference type="ARBA" id="ARBA00022574"/>
    </source>
</evidence>
<feature type="repeat" description="WD" evidence="4">
    <location>
        <begin position="87"/>
        <end position="128"/>
    </location>
</feature>
<dbReference type="Proteomes" id="UP000398389">
    <property type="component" value="Unassembled WGS sequence"/>
</dbReference>
<dbReference type="InterPro" id="IPR036322">
    <property type="entry name" value="WD40_repeat_dom_sf"/>
</dbReference>
<gene>
    <name evidence="6" type="ORF">SAPINGB_P005532</name>
</gene>
<evidence type="ECO:0008006" key="8">
    <source>
        <dbReference type="Google" id="ProtNLM"/>
    </source>
</evidence>
<feature type="repeat" description="WD" evidence="4">
    <location>
        <begin position="44"/>
        <end position="77"/>
    </location>
</feature>
<protein>
    <recommendedName>
        <fullName evidence="8">Anaphase-promoting complex subunit 4 WD40 domain-containing protein</fullName>
    </recommendedName>
</protein>
<dbReference type="SMART" id="SM00320">
    <property type="entry name" value="WD40"/>
    <property type="match status" value="4"/>
</dbReference>
<name>A0A5E8C7C3_9ASCO</name>
<comment type="similarity">
    <text evidence="1">Belongs to the WD repeat rae1 family.</text>
</comment>
<dbReference type="PROSITE" id="PS50294">
    <property type="entry name" value="WD_REPEATS_REGION"/>
    <property type="match status" value="1"/>
</dbReference>
<feature type="compositionally biased region" description="Polar residues" evidence="5">
    <location>
        <begin position="36"/>
        <end position="47"/>
    </location>
</feature>
<dbReference type="InterPro" id="IPR015943">
    <property type="entry name" value="WD40/YVTN_repeat-like_dom_sf"/>
</dbReference>
<dbReference type="FunFam" id="2.130.10.10:FF:000190">
    <property type="entry name" value="Nuclear pore complex subunit"/>
    <property type="match status" value="1"/>
</dbReference>
<dbReference type="InterPro" id="IPR020472">
    <property type="entry name" value="WD40_PAC1"/>
</dbReference>
<dbReference type="PROSITE" id="PS50082">
    <property type="entry name" value="WD_REPEATS_2"/>
    <property type="match status" value="4"/>
</dbReference>
<sequence length="375" mass="40491">MSFFGPRSTSLGMGASSSSTSNTQQQQSPVVSPQSETSGDTTLSNGPEDSVSDLAFSPTADILSVASWDNKVRLYEVVNGVGQGRAIYDHQAPVLSTHWAPDGSKVASGGCDNTVRVYDLAAGQATQVGSHDAPVKAVRFVTVPGANNGSSILASASWDKTLKYWDLRSSQPIATVTLPDRAYSMDSAKTLLVVATAERHVVTIDLNNPQTIFKRSESVLKWQTRCVACFPQGDGYALGSIEGRCSIQYMDPRVHAQKGFTFKCHRKAVTSPRSESLVYSVNSVSIHPGYGTLATAGADGCFNFWDMENRYRRMSSPDNGGPIVATAFNASGSVFAYAISYDWSKGYTQAGQYPNMIKFHAVLEDQVKPKPRIKR</sequence>
<feature type="region of interest" description="Disordered" evidence="5">
    <location>
        <begin position="1"/>
        <end position="51"/>
    </location>
</feature>
<keyword evidence="3" id="KW-0677">Repeat</keyword>
<dbReference type="AlphaFoldDB" id="A0A5E8C7C3"/>
<dbReference type="OrthoDB" id="256303at2759"/>
<feature type="repeat" description="WD" evidence="4">
    <location>
        <begin position="128"/>
        <end position="175"/>
    </location>
</feature>
<dbReference type="PRINTS" id="PR00320">
    <property type="entry name" value="GPROTEINBRPT"/>
</dbReference>
<dbReference type="InterPro" id="IPR001680">
    <property type="entry name" value="WD40_rpt"/>
</dbReference>
<proteinExistence type="inferred from homology"/>
<evidence type="ECO:0000313" key="6">
    <source>
        <dbReference type="EMBL" id="VVT57096.1"/>
    </source>
</evidence>
<feature type="compositionally biased region" description="Low complexity" evidence="5">
    <location>
        <begin position="16"/>
        <end position="35"/>
    </location>
</feature>
<organism evidence="6 7">
    <name type="scientific">Magnusiomyces paraingens</name>
    <dbReference type="NCBI Taxonomy" id="2606893"/>
    <lineage>
        <taxon>Eukaryota</taxon>
        <taxon>Fungi</taxon>
        <taxon>Dikarya</taxon>
        <taxon>Ascomycota</taxon>
        <taxon>Saccharomycotina</taxon>
        <taxon>Dipodascomycetes</taxon>
        <taxon>Dipodascales</taxon>
        <taxon>Dipodascaceae</taxon>
        <taxon>Magnusiomyces</taxon>
    </lineage>
</organism>
<evidence type="ECO:0000256" key="1">
    <source>
        <dbReference type="ARBA" id="ARBA00007830"/>
    </source>
</evidence>
<dbReference type="RefSeq" id="XP_031856137.1">
    <property type="nucleotide sequence ID" value="XM_032000246.1"/>
</dbReference>